<dbReference type="AlphaFoldDB" id="A0A0A9A7K9"/>
<proteinExistence type="predicted"/>
<organism evidence="1">
    <name type="scientific">Arundo donax</name>
    <name type="common">Giant reed</name>
    <name type="synonym">Donax arundinaceus</name>
    <dbReference type="NCBI Taxonomy" id="35708"/>
    <lineage>
        <taxon>Eukaryota</taxon>
        <taxon>Viridiplantae</taxon>
        <taxon>Streptophyta</taxon>
        <taxon>Embryophyta</taxon>
        <taxon>Tracheophyta</taxon>
        <taxon>Spermatophyta</taxon>
        <taxon>Magnoliopsida</taxon>
        <taxon>Liliopsida</taxon>
        <taxon>Poales</taxon>
        <taxon>Poaceae</taxon>
        <taxon>PACMAD clade</taxon>
        <taxon>Arundinoideae</taxon>
        <taxon>Arundineae</taxon>
        <taxon>Arundo</taxon>
    </lineage>
</organism>
<dbReference type="EMBL" id="GBRH01252905">
    <property type="protein sequence ID" value="JAD44990.1"/>
    <property type="molecule type" value="Transcribed_RNA"/>
</dbReference>
<sequence>MPTIIKTSADRWAPYEHIARTRFLPVTSRTCGSQGKPFSK</sequence>
<reference evidence="1" key="1">
    <citation type="submission" date="2014-09" db="EMBL/GenBank/DDBJ databases">
        <authorList>
            <person name="Magalhaes I.L.F."/>
            <person name="Oliveira U."/>
            <person name="Santos F.R."/>
            <person name="Vidigal T.H.D.A."/>
            <person name="Brescovit A.D."/>
            <person name="Santos A.J."/>
        </authorList>
    </citation>
    <scope>NUCLEOTIDE SEQUENCE</scope>
    <source>
        <tissue evidence="1">Shoot tissue taken approximately 20 cm above the soil surface</tissue>
    </source>
</reference>
<protein>
    <submittedName>
        <fullName evidence="1">Uncharacterized protein</fullName>
    </submittedName>
</protein>
<evidence type="ECO:0000313" key="1">
    <source>
        <dbReference type="EMBL" id="JAD44990.1"/>
    </source>
</evidence>
<accession>A0A0A9A7K9</accession>
<name>A0A0A9A7K9_ARUDO</name>
<reference evidence="1" key="2">
    <citation type="journal article" date="2015" name="Data Brief">
        <title>Shoot transcriptome of the giant reed, Arundo donax.</title>
        <authorList>
            <person name="Barrero R.A."/>
            <person name="Guerrero F.D."/>
            <person name="Moolhuijzen P."/>
            <person name="Goolsby J.A."/>
            <person name="Tidwell J."/>
            <person name="Bellgard S.E."/>
            <person name="Bellgard M.I."/>
        </authorList>
    </citation>
    <scope>NUCLEOTIDE SEQUENCE</scope>
    <source>
        <tissue evidence="1">Shoot tissue taken approximately 20 cm above the soil surface</tissue>
    </source>
</reference>